<gene>
    <name evidence="1" type="ORF">SeMB42_g07970</name>
</gene>
<proteinExistence type="predicted"/>
<keyword evidence="2" id="KW-1185">Reference proteome</keyword>
<protein>
    <submittedName>
        <fullName evidence="1">Uncharacterized protein</fullName>
    </submittedName>
</protein>
<evidence type="ECO:0000313" key="1">
    <source>
        <dbReference type="EMBL" id="TPX30117.1"/>
    </source>
</evidence>
<evidence type="ECO:0000313" key="2">
    <source>
        <dbReference type="Proteomes" id="UP000317494"/>
    </source>
</evidence>
<accession>A0A507BJD4</accession>
<sequence length="109" mass="12356">MQLIYKNGYTSLLYESLKALQDEVRQCTTNHGNQNSVVTSGVAEPIASNQQWPLFTSDGYAGTSYGYTHADRPEFENIGDIVDTCLSLSSRVNWWNSNIIVVHVRYSYR</sequence>
<dbReference type="EMBL" id="QEAN01000718">
    <property type="protein sequence ID" value="TPX30117.1"/>
    <property type="molecule type" value="Genomic_DNA"/>
</dbReference>
<comment type="caution">
    <text evidence="1">The sequence shown here is derived from an EMBL/GenBank/DDBJ whole genome shotgun (WGS) entry which is preliminary data.</text>
</comment>
<dbReference type="AlphaFoldDB" id="A0A507BJD4"/>
<name>A0A507BJD4_9FUNG</name>
<dbReference type="Proteomes" id="UP000317494">
    <property type="component" value="Unassembled WGS sequence"/>
</dbReference>
<organism evidence="1 2">
    <name type="scientific">Synchytrium endobioticum</name>
    <dbReference type="NCBI Taxonomy" id="286115"/>
    <lineage>
        <taxon>Eukaryota</taxon>
        <taxon>Fungi</taxon>
        <taxon>Fungi incertae sedis</taxon>
        <taxon>Chytridiomycota</taxon>
        <taxon>Chytridiomycota incertae sedis</taxon>
        <taxon>Chytridiomycetes</taxon>
        <taxon>Synchytriales</taxon>
        <taxon>Synchytriaceae</taxon>
        <taxon>Synchytrium</taxon>
    </lineage>
</organism>
<dbReference type="VEuPathDB" id="FungiDB:SeMB42_g07970"/>
<reference evidence="1 2" key="1">
    <citation type="journal article" date="2019" name="Sci. Rep.">
        <title>Comparative genomics of chytrid fungi reveal insights into the obligate biotrophic and pathogenic lifestyle of Synchytrium endobioticum.</title>
        <authorList>
            <person name="van de Vossenberg B.T.L.H."/>
            <person name="Warris S."/>
            <person name="Nguyen H.D.T."/>
            <person name="van Gent-Pelzer M.P.E."/>
            <person name="Joly D.L."/>
            <person name="van de Geest H.C."/>
            <person name="Bonants P.J.M."/>
            <person name="Smith D.S."/>
            <person name="Levesque C.A."/>
            <person name="van der Lee T.A.J."/>
        </authorList>
    </citation>
    <scope>NUCLEOTIDE SEQUENCE [LARGE SCALE GENOMIC DNA]</scope>
    <source>
        <strain evidence="1 2">MB42</strain>
    </source>
</reference>